<dbReference type="InterPro" id="IPR029062">
    <property type="entry name" value="Class_I_gatase-like"/>
</dbReference>
<organism evidence="5 6">
    <name type="scientific">Pokkaliibacter plantistimulans</name>
    <dbReference type="NCBI Taxonomy" id="1635171"/>
    <lineage>
        <taxon>Bacteria</taxon>
        <taxon>Pseudomonadati</taxon>
        <taxon>Pseudomonadota</taxon>
        <taxon>Gammaproteobacteria</taxon>
        <taxon>Oceanospirillales</taxon>
        <taxon>Balneatrichaceae</taxon>
        <taxon>Pokkaliibacter</taxon>
    </lineage>
</organism>
<dbReference type="InterPro" id="IPR020449">
    <property type="entry name" value="Tscrpt_reg_AraC-type_HTH"/>
</dbReference>
<sequence>MKTSGAVRIAIVAYEHALPSALHGLSEMLAVAEQLRLEHGADSWLPLHCGFLCLGSNQLALPHHWSLQDEVDVVILPPCSMGERAQADEAFFVWLRQQYQRGALLCSACVGAALLAESGLFNGRRLTTHWLAEAEFRQRYPQIHWDTAPLLIEEADVISAGGLTAWTDLVLRLLLRCSGPSLVMLLSKYFLLDTAEREQRFYQRFIPLLSHGDAQVLQLQRQLQQALTTRWSLEQLAAQIAVSPRTLQRRFLQATGHNLSRYIQLLRIEKARELLETSRMAVEKIVWAVGYDDRTSFNKLFRQQLGLSPSEYRRRFQTKPALLAKSEG</sequence>
<evidence type="ECO:0000313" key="5">
    <source>
        <dbReference type="EMBL" id="PXF33058.1"/>
    </source>
</evidence>
<proteinExistence type="predicted"/>
<dbReference type="EMBL" id="LAPT01000002">
    <property type="protein sequence ID" value="PXF33058.1"/>
    <property type="molecule type" value="Genomic_DNA"/>
</dbReference>
<dbReference type="SMART" id="SM00342">
    <property type="entry name" value="HTH_ARAC"/>
    <property type="match status" value="1"/>
</dbReference>
<dbReference type="InterPro" id="IPR002818">
    <property type="entry name" value="DJ-1/PfpI"/>
</dbReference>
<keyword evidence="6" id="KW-1185">Reference proteome</keyword>
<dbReference type="PANTHER" id="PTHR43130">
    <property type="entry name" value="ARAC-FAMILY TRANSCRIPTIONAL REGULATOR"/>
    <property type="match status" value="1"/>
</dbReference>
<dbReference type="Gene3D" id="1.10.10.60">
    <property type="entry name" value="Homeodomain-like"/>
    <property type="match status" value="2"/>
</dbReference>
<dbReference type="Proteomes" id="UP000248090">
    <property type="component" value="Unassembled WGS sequence"/>
</dbReference>
<dbReference type="RefSeq" id="WP_110185569.1">
    <property type="nucleotide sequence ID" value="NZ_CP177354.1"/>
</dbReference>
<dbReference type="PRINTS" id="PR00032">
    <property type="entry name" value="HTHARAC"/>
</dbReference>
<gene>
    <name evidence="5" type="ORF">WH50_00555</name>
</gene>
<dbReference type="Gene3D" id="3.40.50.880">
    <property type="match status" value="1"/>
</dbReference>
<dbReference type="Pfam" id="PF12833">
    <property type="entry name" value="HTH_18"/>
    <property type="match status" value="1"/>
</dbReference>
<protein>
    <recommendedName>
        <fullName evidence="4">HTH araC/xylS-type domain-containing protein</fullName>
    </recommendedName>
</protein>
<dbReference type="SUPFAM" id="SSF52317">
    <property type="entry name" value="Class I glutamine amidotransferase-like"/>
    <property type="match status" value="1"/>
</dbReference>
<dbReference type="InterPro" id="IPR052158">
    <property type="entry name" value="INH-QAR"/>
</dbReference>
<keyword evidence="1" id="KW-0805">Transcription regulation</keyword>
<dbReference type="PROSITE" id="PS01124">
    <property type="entry name" value="HTH_ARAC_FAMILY_2"/>
    <property type="match status" value="1"/>
</dbReference>
<keyword evidence="3" id="KW-0804">Transcription</keyword>
<dbReference type="SUPFAM" id="SSF46689">
    <property type="entry name" value="Homeodomain-like"/>
    <property type="match status" value="2"/>
</dbReference>
<dbReference type="InterPro" id="IPR009057">
    <property type="entry name" value="Homeodomain-like_sf"/>
</dbReference>
<accession>A0ABX5M631</accession>
<feature type="domain" description="HTH araC/xylS-type" evidence="4">
    <location>
        <begin position="217"/>
        <end position="315"/>
    </location>
</feature>
<evidence type="ECO:0000256" key="2">
    <source>
        <dbReference type="ARBA" id="ARBA00023125"/>
    </source>
</evidence>
<name>A0ABX5M631_9GAMM</name>
<keyword evidence="2" id="KW-0238">DNA-binding</keyword>
<evidence type="ECO:0000259" key="4">
    <source>
        <dbReference type="PROSITE" id="PS01124"/>
    </source>
</evidence>
<reference evidence="5 6" key="1">
    <citation type="submission" date="2015-03" db="EMBL/GenBank/DDBJ databases">
        <authorList>
            <person name="Krishnan R."/>
            <person name="Midha S."/>
            <person name="Patil P.B."/>
            <person name="Rameshkumar N."/>
        </authorList>
    </citation>
    <scope>NUCLEOTIDE SEQUENCE [LARGE SCALE GENOMIC DNA]</scope>
    <source>
        <strain evidence="5 6">L1E11</strain>
    </source>
</reference>
<dbReference type="PANTHER" id="PTHR43130:SF3">
    <property type="entry name" value="HTH-TYPE TRANSCRIPTIONAL REGULATOR RV1931C"/>
    <property type="match status" value="1"/>
</dbReference>
<dbReference type="Pfam" id="PF01965">
    <property type="entry name" value="DJ-1_PfpI"/>
    <property type="match status" value="1"/>
</dbReference>
<evidence type="ECO:0000313" key="6">
    <source>
        <dbReference type="Proteomes" id="UP000248090"/>
    </source>
</evidence>
<comment type="caution">
    <text evidence="5">The sequence shown here is derived from an EMBL/GenBank/DDBJ whole genome shotgun (WGS) entry which is preliminary data.</text>
</comment>
<dbReference type="InterPro" id="IPR018060">
    <property type="entry name" value="HTH_AraC"/>
</dbReference>
<evidence type="ECO:0000256" key="3">
    <source>
        <dbReference type="ARBA" id="ARBA00023163"/>
    </source>
</evidence>
<evidence type="ECO:0000256" key="1">
    <source>
        <dbReference type="ARBA" id="ARBA00023015"/>
    </source>
</evidence>